<protein>
    <submittedName>
        <fullName evidence="1">Uncharacterized protein</fullName>
    </submittedName>
</protein>
<dbReference type="EMBL" id="JARJLG010000063">
    <property type="protein sequence ID" value="KAJ7755662.1"/>
    <property type="molecule type" value="Genomic_DNA"/>
</dbReference>
<keyword evidence="2" id="KW-1185">Reference proteome</keyword>
<sequence>MYELQSQLSDIGYHLLGLSDGYIDDEWERWEVDRRKDDALYLIRLWGVDEVWRDAEEWVGDALPTWLELASWGIYHINRGHHSLVIEHHRGPGLVHLILGIKNPARIGSYLVELL</sequence>
<organism evidence="1 2">
    <name type="scientific">Mycena maculata</name>
    <dbReference type="NCBI Taxonomy" id="230809"/>
    <lineage>
        <taxon>Eukaryota</taxon>
        <taxon>Fungi</taxon>
        <taxon>Dikarya</taxon>
        <taxon>Basidiomycota</taxon>
        <taxon>Agaricomycotina</taxon>
        <taxon>Agaricomycetes</taxon>
        <taxon>Agaricomycetidae</taxon>
        <taxon>Agaricales</taxon>
        <taxon>Marasmiineae</taxon>
        <taxon>Mycenaceae</taxon>
        <taxon>Mycena</taxon>
    </lineage>
</organism>
<evidence type="ECO:0000313" key="2">
    <source>
        <dbReference type="Proteomes" id="UP001215280"/>
    </source>
</evidence>
<evidence type="ECO:0000313" key="1">
    <source>
        <dbReference type="EMBL" id="KAJ7755662.1"/>
    </source>
</evidence>
<proteinExistence type="predicted"/>
<name>A0AAD7J3M4_9AGAR</name>
<reference evidence="1" key="1">
    <citation type="submission" date="2023-03" db="EMBL/GenBank/DDBJ databases">
        <title>Massive genome expansion in bonnet fungi (Mycena s.s.) driven by repeated elements and novel gene families across ecological guilds.</title>
        <authorList>
            <consortium name="Lawrence Berkeley National Laboratory"/>
            <person name="Harder C.B."/>
            <person name="Miyauchi S."/>
            <person name="Viragh M."/>
            <person name="Kuo A."/>
            <person name="Thoen E."/>
            <person name="Andreopoulos B."/>
            <person name="Lu D."/>
            <person name="Skrede I."/>
            <person name="Drula E."/>
            <person name="Henrissat B."/>
            <person name="Morin E."/>
            <person name="Kohler A."/>
            <person name="Barry K."/>
            <person name="LaButti K."/>
            <person name="Morin E."/>
            <person name="Salamov A."/>
            <person name="Lipzen A."/>
            <person name="Mereny Z."/>
            <person name="Hegedus B."/>
            <person name="Baldrian P."/>
            <person name="Stursova M."/>
            <person name="Weitz H."/>
            <person name="Taylor A."/>
            <person name="Grigoriev I.V."/>
            <person name="Nagy L.G."/>
            <person name="Martin F."/>
            <person name="Kauserud H."/>
        </authorList>
    </citation>
    <scope>NUCLEOTIDE SEQUENCE</scope>
    <source>
        <strain evidence="1">CBHHK188m</strain>
    </source>
</reference>
<accession>A0AAD7J3M4</accession>
<comment type="caution">
    <text evidence="1">The sequence shown here is derived from an EMBL/GenBank/DDBJ whole genome shotgun (WGS) entry which is preliminary data.</text>
</comment>
<gene>
    <name evidence="1" type="ORF">DFH07DRAFT_940796</name>
</gene>
<dbReference type="AlphaFoldDB" id="A0AAD7J3M4"/>
<dbReference type="Proteomes" id="UP001215280">
    <property type="component" value="Unassembled WGS sequence"/>
</dbReference>